<evidence type="ECO:0000256" key="1">
    <source>
        <dbReference type="SAM" id="Phobius"/>
    </source>
</evidence>
<accession>A0A840HSR5</accession>
<organism evidence="3 4">
    <name type="scientific">Rhizorhapis suberifaciens</name>
    <name type="common">corky root of lettuce</name>
    <dbReference type="NCBI Taxonomy" id="13656"/>
    <lineage>
        <taxon>Bacteria</taxon>
        <taxon>Pseudomonadati</taxon>
        <taxon>Pseudomonadota</taxon>
        <taxon>Alphaproteobacteria</taxon>
        <taxon>Sphingomonadales</taxon>
        <taxon>Sphingomonadaceae</taxon>
        <taxon>Rhizorhapis</taxon>
    </lineage>
</organism>
<dbReference type="Pfam" id="PF07811">
    <property type="entry name" value="TadE"/>
    <property type="match status" value="1"/>
</dbReference>
<protein>
    <submittedName>
        <fullName evidence="3">Flp pilus assembly protein TadG</fullName>
    </submittedName>
</protein>
<feature type="domain" description="TadE-like" evidence="2">
    <location>
        <begin position="14"/>
        <end position="56"/>
    </location>
</feature>
<dbReference type="AlphaFoldDB" id="A0A840HSR5"/>
<evidence type="ECO:0000313" key="3">
    <source>
        <dbReference type="EMBL" id="MBB4641212.1"/>
    </source>
</evidence>
<proteinExistence type="predicted"/>
<dbReference type="RefSeq" id="WP_184475029.1">
    <property type="nucleotide sequence ID" value="NZ_JACHOV010000005.1"/>
</dbReference>
<feature type="transmembrane region" description="Helical" evidence="1">
    <location>
        <begin position="20"/>
        <end position="42"/>
    </location>
</feature>
<reference evidence="3 4" key="1">
    <citation type="submission" date="2020-08" db="EMBL/GenBank/DDBJ databases">
        <title>Genomic Encyclopedia of Type Strains, Phase IV (KMG-IV): sequencing the most valuable type-strain genomes for metagenomic binning, comparative biology and taxonomic classification.</title>
        <authorList>
            <person name="Goeker M."/>
        </authorList>
    </citation>
    <scope>NUCLEOTIDE SEQUENCE [LARGE SCALE GENOMIC DNA]</scope>
    <source>
        <strain evidence="3 4">DSM 7465</strain>
    </source>
</reference>
<evidence type="ECO:0000313" key="4">
    <source>
        <dbReference type="Proteomes" id="UP000575068"/>
    </source>
</evidence>
<keyword evidence="1" id="KW-0472">Membrane</keyword>
<dbReference type="InterPro" id="IPR012495">
    <property type="entry name" value="TadE-like_dom"/>
</dbReference>
<gene>
    <name evidence="3" type="ORF">HNQ99_001517</name>
</gene>
<comment type="caution">
    <text evidence="3">The sequence shown here is derived from an EMBL/GenBank/DDBJ whole genome shotgun (WGS) entry which is preliminary data.</text>
</comment>
<name>A0A840HSR5_9SPHN</name>
<keyword evidence="1" id="KW-1133">Transmembrane helix</keyword>
<dbReference type="Proteomes" id="UP000575068">
    <property type="component" value="Unassembled WGS sequence"/>
</dbReference>
<evidence type="ECO:0000259" key="2">
    <source>
        <dbReference type="Pfam" id="PF07811"/>
    </source>
</evidence>
<keyword evidence="4" id="KW-1185">Reference proteome</keyword>
<keyword evidence="1" id="KW-0812">Transmembrane</keyword>
<dbReference type="EMBL" id="JACHOV010000005">
    <property type="protein sequence ID" value="MBB4641212.1"/>
    <property type="molecule type" value="Genomic_DNA"/>
</dbReference>
<sequence>MKRLAFNLRGDRRGATAAEFALVLPLMLLFLLGILDVGRLMWTWNQAEKATQTGVRYAVATNVVANNLSGFSFATTGYGTQGDPVSTTAFTGMACTSTSCTCTGTACNSINTSLNNTAFTNLINRMNDIFPQIAAANVTVDYTNVGLGFAGDPNGPDVAPLVTVKLRNLTFQPITLLLFNTSITLPDFSAALTLEDGNGTYSN</sequence>